<proteinExistence type="predicted"/>
<dbReference type="InterPro" id="IPR011991">
    <property type="entry name" value="ArsR-like_HTH"/>
</dbReference>
<keyword evidence="3" id="KW-1185">Reference proteome</keyword>
<dbReference type="GO" id="GO:0003700">
    <property type="term" value="F:DNA-binding transcription factor activity"/>
    <property type="evidence" value="ECO:0007669"/>
    <property type="project" value="InterPro"/>
</dbReference>
<dbReference type="SMART" id="SM00347">
    <property type="entry name" value="HTH_MARR"/>
    <property type="match status" value="1"/>
</dbReference>
<organism evidence="2 3">
    <name type="scientific">Cryobacterium frigoriphilum</name>
    <dbReference type="NCBI Taxonomy" id="1259150"/>
    <lineage>
        <taxon>Bacteria</taxon>
        <taxon>Bacillati</taxon>
        <taxon>Actinomycetota</taxon>
        <taxon>Actinomycetes</taxon>
        <taxon>Micrococcales</taxon>
        <taxon>Microbacteriaceae</taxon>
        <taxon>Cryobacterium</taxon>
    </lineage>
</organism>
<dbReference type="InterPro" id="IPR039422">
    <property type="entry name" value="MarR/SlyA-like"/>
</dbReference>
<dbReference type="SUPFAM" id="SSF46785">
    <property type="entry name" value="Winged helix' DNA-binding domain"/>
    <property type="match status" value="1"/>
</dbReference>
<evidence type="ECO:0000259" key="1">
    <source>
        <dbReference type="PROSITE" id="PS50995"/>
    </source>
</evidence>
<comment type="caution">
    <text evidence="2">The sequence shown here is derived from an EMBL/GenBank/DDBJ whole genome shotgun (WGS) entry which is preliminary data.</text>
</comment>
<evidence type="ECO:0000313" key="2">
    <source>
        <dbReference type="EMBL" id="TFD55348.1"/>
    </source>
</evidence>
<name>A0A4R9AAR7_9MICO</name>
<dbReference type="InterPro" id="IPR036390">
    <property type="entry name" value="WH_DNA-bd_sf"/>
</dbReference>
<dbReference type="CDD" id="cd00090">
    <property type="entry name" value="HTH_ARSR"/>
    <property type="match status" value="1"/>
</dbReference>
<sequence length="146" mass="16009">MNTTAPQRRKSVAQILEAVVDLQRHIQPKQPAPFRGHRLSSSHLGLLFVLSHRSQCTPSDLATHLQITPGAVTQLVTRLRDAELVVSTRHPDDSRSVILTLTEAAQVHVAEFESSVLNKSLPLFNSLSDAELATLAALLHRAGERT</sequence>
<dbReference type="EMBL" id="SOHE01000010">
    <property type="protein sequence ID" value="TFD55348.1"/>
    <property type="molecule type" value="Genomic_DNA"/>
</dbReference>
<accession>A0A4R9AAR7</accession>
<dbReference type="Gene3D" id="1.10.10.10">
    <property type="entry name" value="Winged helix-like DNA-binding domain superfamily/Winged helix DNA-binding domain"/>
    <property type="match status" value="1"/>
</dbReference>
<dbReference type="Pfam" id="PF12802">
    <property type="entry name" value="MarR_2"/>
    <property type="match status" value="1"/>
</dbReference>
<dbReference type="GO" id="GO:0006950">
    <property type="term" value="P:response to stress"/>
    <property type="evidence" value="ECO:0007669"/>
    <property type="project" value="TreeGrafter"/>
</dbReference>
<feature type="domain" description="HTH marR-type" evidence="1">
    <location>
        <begin position="1"/>
        <end position="144"/>
    </location>
</feature>
<reference evidence="2 3" key="1">
    <citation type="submission" date="2019-03" db="EMBL/GenBank/DDBJ databases">
        <title>Genomics of glacier-inhabiting Cryobacterium strains.</title>
        <authorList>
            <person name="Liu Q."/>
            <person name="Xin Y.-H."/>
        </authorList>
    </citation>
    <scope>NUCLEOTIDE SEQUENCE [LARGE SCALE GENOMIC DNA]</scope>
    <source>
        <strain evidence="2 3">Hh14</strain>
    </source>
</reference>
<protein>
    <submittedName>
        <fullName evidence="2">MarR family transcriptional regulator</fullName>
    </submittedName>
</protein>
<dbReference type="InterPro" id="IPR036388">
    <property type="entry name" value="WH-like_DNA-bd_sf"/>
</dbReference>
<dbReference type="PROSITE" id="PS50995">
    <property type="entry name" value="HTH_MARR_2"/>
    <property type="match status" value="1"/>
</dbReference>
<dbReference type="AlphaFoldDB" id="A0A4R9AAR7"/>
<dbReference type="InterPro" id="IPR000835">
    <property type="entry name" value="HTH_MarR-typ"/>
</dbReference>
<dbReference type="OrthoDB" id="4945381at2"/>
<gene>
    <name evidence="2" type="ORF">E3T55_01325</name>
</gene>
<dbReference type="PANTHER" id="PTHR33164">
    <property type="entry name" value="TRANSCRIPTIONAL REGULATOR, MARR FAMILY"/>
    <property type="match status" value="1"/>
</dbReference>
<evidence type="ECO:0000313" key="3">
    <source>
        <dbReference type="Proteomes" id="UP000297447"/>
    </source>
</evidence>
<dbReference type="Proteomes" id="UP000297447">
    <property type="component" value="Unassembled WGS sequence"/>
</dbReference>
<dbReference type="PANTHER" id="PTHR33164:SF43">
    <property type="entry name" value="HTH-TYPE TRANSCRIPTIONAL REPRESSOR YETL"/>
    <property type="match status" value="1"/>
</dbReference>